<dbReference type="PROSITE" id="PS51450">
    <property type="entry name" value="LRR"/>
    <property type="match status" value="1"/>
</dbReference>
<evidence type="ECO:0000259" key="5">
    <source>
        <dbReference type="Pfam" id="PF25019"/>
    </source>
</evidence>
<dbReference type="PANTHER" id="PTHR47186">
    <property type="entry name" value="LEUCINE-RICH REPEAT-CONTAINING PROTEIN 57"/>
    <property type="match status" value="1"/>
</dbReference>
<dbReference type="AlphaFoldDB" id="A0A4D6M3C9"/>
<evidence type="ECO:0000256" key="1">
    <source>
        <dbReference type="ARBA" id="ARBA00022737"/>
    </source>
</evidence>
<dbReference type="Proteomes" id="UP000501690">
    <property type="component" value="Linkage Group LG5"/>
</dbReference>
<feature type="domain" description="Disease resistance N-terminal" evidence="4">
    <location>
        <begin position="11"/>
        <end position="101"/>
    </location>
</feature>
<dbReference type="Gene3D" id="3.80.10.10">
    <property type="entry name" value="Ribonuclease Inhibitor"/>
    <property type="match status" value="1"/>
</dbReference>
<evidence type="ECO:0000259" key="4">
    <source>
        <dbReference type="Pfam" id="PF18052"/>
    </source>
</evidence>
<dbReference type="InterPro" id="IPR041118">
    <property type="entry name" value="Rx_N"/>
</dbReference>
<dbReference type="GO" id="GO:0006952">
    <property type="term" value="P:defense response"/>
    <property type="evidence" value="ECO:0007669"/>
    <property type="project" value="UniProtKB-KW"/>
</dbReference>
<dbReference type="SUPFAM" id="SSF52058">
    <property type="entry name" value="L domain-like"/>
    <property type="match status" value="1"/>
</dbReference>
<dbReference type="InterPro" id="IPR001611">
    <property type="entry name" value="Leu-rich_rpt"/>
</dbReference>
<accession>A0A4D6M3C9</accession>
<dbReference type="InterPro" id="IPR032675">
    <property type="entry name" value="LRR_dom_sf"/>
</dbReference>
<evidence type="ECO:0000313" key="7">
    <source>
        <dbReference type="Proteomes" id="UP000501690"/>
    </source>
</evidence>
<evidence type="ECO:0000256" key="3">
    <source>
        <dbReference type="ARBA" id="ARBA00022821"/>
    </source>
</evidence>
<dbReference type="GO" id="GO:0000166">
    <property type="term" value="F:nucleotide binding"/>
    <property type="evidence" value="ECO:0007669"/>
    <property type="project" value="UniProtKB-KW"/>
</dbReference>
<protein>
    <submittedName>
        <fullName evidence="6">Leucine-rich repeat-containing protein</fullName>
    </submittedName>
</protein>
<dbReference type="EMBL" id="CP039349">
    <property type="protein sequence ID" value="QCD95233.1"/>
    <property type="molecule type" value="Genomic_DNA"/>
</dbReference>
<keyword evidence="1" id="KW-0677">Repeat</keyword>
<gene>
    <name evidence="6" type="ORF">DEO72_LG5g3326</name>
</gene>
<dbReference type="Pfam" id="PF25019">
    <property type="entry name" value="LRR_R13L1-DRL21"/>
    <property type="match status" value="1"/>
</dbReference>
<sequence>MAAELVGGALLSAFLQVAFDRLASPKVVDFFRGRKLDEKLLGKLHITLHSINSLADDAEQKQFRDPYVKAWLLAVNDAVFDAEVLLDEIDYELIKCNVEAESAPQSLTSKVSNFFDSTFRSFNKKINSGMREVTEKLEYLAKQKGALGLKKCSYSGDGPDTKFKFLRVLSLSGYVDLITEVPDSVSALKHLRSLDLSYTDIQKLPDSICLLFNLLILKLNGCLYLEELPSNIHKLTKLQCLEFEDTKVTKMPMHFGELKNLHLLDAFRVHSESSIKQLGGLNLHGSLSIYQVQNIVNPLDALEANLKDKHLVELGLIWNSNHVPNDAREEKEVLENLQPSIHLEHLSIWSYHVSIGVSDGFYGSNSSSFASMERLSFRNMKEWEEWECKTTSFPRLQYLFVDQCCKLKGLPEQLIHLKNIFIGGCDELTISVNNMDTSSLQFLNINSCPRVNIPITAFNSLEVMRITHGCPSLIIFPLDFFPKLRTLLLFHCQNLQRISQEETHNHLKELQYVALNLSHFPVKDYLHGGYKKSKLKQRQI</sequence>
<reference evidence="6 7" key="1">
    <citation type="submission" date="2019-04" db="EMBL/GenBank/DDBJ databases">
        <title>An improved genome assembly and genetic linkage map for asparagus bean, Vigna unguiculata ssp. sesquipedialis.</title>
        <authorList>
            <person name="Xia Q."/>
            <person name="Zhang R."/>
            <person name="Dong Y."/>
        </authorList>
    </citation>
    <scope>NUCLEOTIDE SEQUENCE [LARGE SCALE GENOMIC DNA]</scope>
    <source>
        <tissue evidence="6">Leaf</tissue>
    </source>
</reference>
<name>A0A4D6M3C9_VIGUN</name>
<keyword evidence="7" id="KW-1185">Reference proteome</keyword>
<feature type="domain" description="R13L1/DRL21-like LRR repeat region" evidence="5">
    <location>
        <begin position="275"/>
        <end position="403"/>
    </location>
</feature>
<proteinExistence type="predicted"/>
<dbReference type="Gene3D" id="1.20.5.4130">
    <property type="match status" value="1"/>
</dbReference>
<evidence type="ECO:0000256" key="2">
    <source>
        <dbReference type="ARBA" id="ARBA00022741"/>
    </source>
</evidence>
<dbReference type="Pfam" id="PF18052">
    <property type="entry name" value="Rx_N"/>
    <property type="match status" value="1"/>
</dbReference>
<dbReference type="PANTHER" id="PTHR47186:SF43">
    <property type="entry name" value="TYPE DISEASE RESISTANCE PROTEIN CNL-J3, PUTATIVE-RELATED"/>
    <property type="match status" value="1"/>
</dbReference>
<evidence type="ECO:0000313" key="6">
    <source>
        <dbReference type="EMBL" id="QCD95233.1"/>
    </source>
</evidence>
<dbReference type="InterPro" id="IPR056789">
    <property type="entry name" value="LRR_R13L1-DRL21"/>
</dbReference>
<organism evidence="6 7">
    <name type="scientific">Vigna unguiculata</name>
    <name type="common">Cowpea</name>
    <dbReference type="NCBI Taxonomy" id="3917"/>
    <lineage>
        <taxon>Eukaryota</taxon>
        <taxon>Viridiplantae</taxon>
        <taxon>Streptophyta</taxon>
        <taxon>Embryophyta</taxon>
        <taxon>Tracheophyta</taxon>
        <taxon>Spermatophyta</taxon>
        <taxon>Magnoliopsida</taxon>
        <taxon>eudicotyledons</taxon>
        <taxon>Gunneridae</taxon>
        <taxon>Pentapetalae</taxon>
        <taxon>rosids</taxon>
        <taxon>fabids</taxon>
        <taxon>Fabales</taxon>
        <taxon>Fabaceae</taxon>
        <taxon>Papilionoideae</taxon>
        <taxon>50 kb inversion clade</taxon>
        <taxon>NPAAA clade</taxon>
        <taxon>indigoferoid/millettioid clade</taxon>
        <taxon>Phaseoleae</taxon>
        <taxon>Vigna</taxon>
    </lineage>
</organism>
<keyword evidence="3" id="KW-0611">Plant defense</keyword>
<keyword evidence="2" id="KW-0547">Nucleotide-binding</keyword>